<reference evidence="2" key="1">
    <citation type="journal article" date="2021" name="Front. Microbiol.">
        <title>Comprehensive Comparative Genomics and Phenotyping of Methylobacterium Species.</title>
        <authorList>
            <person name="Alessa O."/>
            <person name="Ogura Y."/>
            <person name="Fujitani Y."/>
            <person name="Takami H."/>
            <person name="Hayashi T."/>
            <person name="Sahin N."/>
            <person name="Tani A."/>
        </authorList>
    </citation>
    <scope>NUCLEOTIDE SEQUENCE</scope>
    <source>
        <strain evidence="2">NBRC 15689</strain>
    </source>
</reference>
<dbReference type="PANTHER" id="PTHR37946:SF1">
    <property type="entry name" value="SLL1969 PROTEIN"/>
    <property type="match status" value="1"/>
</dbReference>
<dbReference type="SUPFAM" id="SSF53474">
    <property type="entry name" value="alpha/beta-Hydrolases"/>
    <property type="match status" value="1"/>
</dbReference>
<evidence type="ECO:0000313" key="2">
    <source>
        <dbReference type="EMBL" id="GJE26674.1"/>
    </source>
</evidence>
<protein>
    <recommendedName>
        <fullName evidence="1">AB hydrolase-1 domain-containing protein</fullName>
    </recommendedName>
</protein>
<proteinExistence type="predicted"/>
<dbReference type="PANTHER" id="PTHR37946">
    <property type="entry name" value="SLL1969 PROTEIN"/>
    <property type="match status" value="1"/>
</dbReference>
<comment type="caution">
    <text evidence="2">The sequence shown here is derived from an EMBL/GenBank/DDBJ whole genome shotgun (WGS) entry which is preliminary data.</text>
</comment>
<dbReference type="Gene3D" id="3.40.50.1820">
    <property type="entry name" value="alpha/beta hydrolase"/>
    <property type="match status" value="1"/>
</dbReference>
<dbReference type="Proteomes" id="UP001055156">
    <property type="component" value="Unassembled WGS sequence"/>
</dbReference>
<keyword evidence="3" id="KW-1185">Reference proteome</keyword>
<dbReference type="InterPro" id="IPR029058">
    <property type="entry name" value="AB_hydrolase_fold"/>
</dbReference>
<feature type="domain" description="AB hydrolase-1" evidence="1">
    <location>
        <begin position="11"/>
        <end position="202"/>
    </location>
</feature>
<name>A0ABQ4T7Z0_METOR</name>
<gene>
    <name evidence="2" type="ORF">LKMONMHP_1525</name>
</gene>
<reference evidence="2" key="2">
    <citation type="submission" date="2021-08" db="EMBL/GenBank/DDBJ databases">
        <authorList>
            <person name="Tani A."/>
            <person name="Ola A."/>
            <person name="Ogura Y."/>
            <person name="Katsura K."/>
            <person name="Hayashi T."/>
        </authorList>
    </citation>
    <scope>NUCLEOTIDE SEQUENCE</scope>
    <source>
        <strain evidence="2">NBRC 15689</strain>
    </source>
</reference>
<dbReference type="InterPro" id="IPR000073">
    <property type="entry name" value="AB_hydrolase_1"/>
</dbReference>
<evidence type="ECO:0000259" key="1">
    <source>
        <dbReference type="Pfam" id="PF12697"/>
    </source>
</evidence>
<dbReference type="Pfam" id="PF12697">
    <property type="entry name" value="Abhydrolase_6"/>
    <property type="match status" value="1"/>
</dbReference>
<evidence type="ECO:0000313" key="3">
    <source>
        <dbReference type="Proteomes" id="UP001055156"/>
    </source>
</evidence>
<sequence>MWSQTPAREGVVLLHGIARRAASMAPMARRLRAAGYATLNLGYPARHAALEDLVEAVAPQVAAFAAPLDRLHFVTHSMGGLLARALITRHRPPRLGRVVMLGPPNGGSEVADALHRLALYRRVFGPAGAQLTTRRSAALERLLGPVDYPLGVIAGDRSSDPVASRLFLEGPNDGRVTVARTRLAGMADHLTLHTTHATMMWNRRVMAETLQFLCEGRFTSETPLTSRAICATKAAASTAKLF</sequence>
<accession>A0ABQ4T7Z0</accession>
<dbReference type="EMBL" id="BPQV01000004">
    <property type="protein sequence ID" value="GJE26674.1"/>
    <property type="molecule type" value="Genomic_DNA"/>
</dbReference>
<organism evidence="2 3">
    <name type="scientific">Methylobacterium organophilum</name>
    <dbReference type="NCBI Taxonomy" id="410"/>
    <lineage>
        <taxon>Bacteria</taxon>
        <taxon>Pseudomonadati</taxon>
        <taxon>Pseudomonadota</taxon>
        <taxon>Alphaproteobacteria</taxon>
        <taxon>Hyphomicrobiales</taxon>
        <taxon>Methylobacteriaceae</taxon>
        <taxon>Methylobacterium</taxon>
    </lineage>
</organism>
<dbReference type="RefSeq" id="WP_238310555.1">
    <property type="nucleotide sequence ID" value="NZ_BPQV01000004.1"/>
</dbReference>